<dbReference type="Gene3D" id="3.30.200.20">
    <property type="entry name" value="Phosphorylase Kinase, domain 1"/>
    <property type="match status" value="1"/>
</dbReference>
<sequence length="477" mass="52726">MNDSRPTLTDFDDNSEPEYIEAATVEEFVHKTNISDQQVLDRVLLPGREFGPYRILGFVASGGMGEIYAATRANKDGVQSRPLALKVINPSHSGDWRIAERFKREASISQAIRSPNVIRVYEYGDRENKPYLAMELLRGEELFERLCRVHTISLDVLTDLALQILQGLGDIHRSGFIHRDIKPENIFIAKQPGGREVAKILDFGIAKRRDERSDPLLSVVGQIYGTPEYLAPEQANHPDVDPRADLYSVGVMLYEAATGSLPFNGDTSYSVIAAHQNEPIPAMPSSIDPAFAEIVYRAMAKYPNDRFQSAQEMAQVLGRWRDETSWVDGLPGEDSLSFEDVFSTQDFAPKVTPQPVQRDTIPMPPEELGQPTPPGATNPKGPGLEKLSVSKQRERKLRRMRTKLQTDHTTELKRAQGSGEWKPKSTPALAAASRMAPAPATTAPDVQSSARGAQIARVVTWLAVALIVAAVALAFLM</sequence>
<evidence type="ECO:0000256" key="2">
    <source>
        <dbReference type="ARBA" id="ARBA00022741"/>
    </source>
</evidence>
<dbReference type="PROSITE" id="PS00108">
    <property type="entry name" value="PROTEIN_KINASE_ST"/>
    <property type="match status" value="1"/>
</dbReference>
<evidence type="ECO:0000256" key="6">
    <source>
        <dbReference type="SAM" id="Phobius"/>
    </source>
</evidence>
<dbReference type="GO" id="GO:0005524">
    <property type="term" value="F:ATP binding"/>
    <property type="evidence" value="ECO:0007669"/>
    <property type="project" value="UniProtKB-KW"/>
</dbReference>
<protein>
    <recommendedName>
        <fullName evidence="7">Protein kinase domain-containing protein</fullName>
    </recommendedName>
</protein>
<feature type="domain" description="Protein kinase" evidence="7">
    <location>
        <begin position="53"/>
        <end position="327"/>
    </location>
</feature>
<accession>A0A2Z4FGJ4</accession>
<keyword evidence="6" id="KW-0472">Membrane</keyword>
<dbReference type="EMBL" id="CP030032">
    <property type="protein sequence ID" value="AWV87815.1"/>
    <property type="molecule type" value="Genomic_DNA"/>
</dbReference>
<dbReference type="Gene3D" id="1.10.510.10">
    <property type="entry name" value="Transferase(Phosphotransferase) domain 1"/>
    <property type="match status" value="1"/>
</dbReference>
<evidence type="ECO:0000256" key="3">
    <source>
        <dbReference type="ARBA" id="ARBA00022777"/>
    </source>
</evidence>
<evidence type="ECO:0000313" key="8">
    <source>
        <dbReference type="EMBL" id="AWV87815.1"/>
    </source>
</evidence>
<proteinExistence type="predicted"/>
<organism evidence="8 9">
    <name type="scientific">Bradymonas sediminis</name>
    <dbReference type="NCBI Taxonomy" id="1548548"/>
    <lineage>
        <taxon>Bacteria</taxon>
        <taxon>Deltaproteobacteria</taxon>
        <taxon>Bradymonadales</taxon>
        <taxon>Bradymonadaceae</taxon>
        <taxon>Bradymonas</taxon>
    </lineage>
</organism>
<keyword evidence="2" id="KW-0547">Nucleotide-binding</keyword>
<evidence type="ECO:0000313" key="9">
    <source>
        <dbReference type="Proteomes" id="UP000249799"/>
    </source>
</evidence>
<evidence type="ECO:0000259" key="7">
    <source>
        <dbReference type="PROSITE" id="PS50011"/>
    </source>
</evidence>
<dbReference type="Pfam" id="PF00069">
    <property type="entry name" value="Pkinase"/>
    <property type="match status" value="1"/>
</dbReference>
<dbReference type="InterPro" id="IPR000719">
    <property type="entry name" value="Prot_kinase_dom"/>
</dbReference>
<dbReference type="SMART" id="SM00220">
    <property type="entry name" value="S_TKc"/>
    <property type="match status" value="1"/>
</dbReference>
<dbReference type="SUPFAM" id="SSF56112">
    <property type="entry name" value="Protein kinase-like (PK-like)"/>
    <property type="match status" value="1"/>
</dbReference>
<keyword evidence="9" id="KW-1185">Reference proteome</keyword>
<evidence type="ECO:0000256" key="1">
    <source>
        <dbReference type="ARBA" id="ARBA00022679"/>
    </source>
</evidence>
<dbReference type="GO" id="GO:0004674">
    <property type="term" value="F:protein serine/threonine kinase activity"/>
    <property type="evidence" value="ECO:0007669"/>
    <property type="project" value="TreeGrafter"/>
</dbReference>
<dbReference type="OrthoDB" id="9801841at2"/>
<evidence type="ECO:0000256" key="5">
    <source>
        <dbReference type="SAM" id="MobiDB-lite"/>
    </source>
</evidence>
<dbReference type="RefSeq" id="WP_111331018.1">
    <property type="nucleotide sequence ID" value="NZ_CP030032.1"/>
</dbReference>
<keyword evidence="6" id="KW-1133">Transmembrane helix</keyword>
<dbReference type="InterPro" id="IPR008271">
    <property type="entry name" value="Ser/Thr_kinase_AS"/>
</dbReference>
<feature type="transmembrane region" description="Helical" evidence="6">
    <location>
        <begin position="458"/>
        <end position="476"/>
    </location>
</feature>
<dbReference type="PROSITE" id="PS50011">
    <property type="entry name" value="PROTEIN_KINASE_DOM"/>
    <property type="match status" value="1"/>
</dbReference>
<feature type="compositionally biased region" description="Basic and acidic residues" evidence="5">
    <location>
        <begin position="404"/>
        <end position="414"/>
    </location>
</feature>
<dbReference type="InterPro" id="IPR011009">
    <property type="entry name" value="Kinase-like_dom_sf"/>
</dbReference>
<dbReference type="AlphaFoldDB" id="A0A2Z4FGJ4"/>
<dbReference type="PANTHER" id="PTHR43289:SF6">
    <property type="entry name" value="SERINE_THREONINE-PROTEIN KINASE NEKL-3"/>
    <property type="match status" value="1"/>
</dbReference>
<reference evidence="8 9" key="1">
    <citation type="submission" date="2018-06" db="EMBL/GenBank/DDBJ databases">
        <title>Lujinxingia sediminis gen. nov. sp. nov., a new facultative anaerobic member of the class Deltaproteobacteria, and proposal of Lujinxingaceae fam. nov.</title>
        <authorList>
            <person name="Guo L.-Y."/>
            <person name="Li C.-M."/>
            <person name="Wang S."/>
            <person name="Du Z.-J."/>
        </authorList>
    </citation>
    <scope>NUCLEOTIDE SEQUENCE [LARGE SCALE GENOMIC DNA]</scope>
    <source>
        <strain evidence="8 9">FA350</strain>
    </source>
</reference>
<dbReference type="Proteomes" id="UP000249799">
    <property type="component" value="Chromosome"/>
</dbReference>
<keyword evidence="6" id="KW-0812">Transmembrane</keyword>
<name>A0A2Z4FGJ4_9DELT</name>
<feature type="compositionally biased region" description="Basic residues" evidence="5">
    <location>
        <begin position="393"/>
        <end position="402"/>
    </location>
</feature>
<keyword evidence="4" id="KW-0067">ATP-binding</keyword>
<keyword evidence="1" id="KW-0808">Transferase</keyword>
<gene>
    <name evidence="8" type="ORF">DN745_00080</name>
</gene>
<keyword evidence="3" id="KW-0418">Kinase</keyword>
<evidence type="ECO:0000256" key="4">
    <source>
        <dbReference type="ARBA" id="ARBA00022840"/>
    </source>
</evidence>
<feature type="region of interest" description="Disordered" evidence="5">
    <location>
        <begin position="346"/>
        <end position="428"/>
    </location>
</feature>
<dbReference type="KEGG" id="bsed:DN745_00080"/>
<dbReference type="PANTHER" id="PTHR43289">
    <property type="entry name" value="MITOGEN-ACTIVATED PROTEIN KINASE KINASE KINASE 20-RELATED"/>
    <property type="match status" value="1"/>
</dbReference>
<dbReference type="CDD" id="cd14014">
    <property type="entry name" value="STKc_PknB_like"/>
    <property type="match status" value="1"/>
</dbReference>